<dbReference type="EMBL" id="JACHCA010000012">
    <property type="protein sequence ID" value="MBB6129900.1"/>
    <property type="molecule type" value="Genomic_DNA"/>
</dbReference>
<dbReference type="Proteomes" id="UP000548326">
    <property type="component" value="Unassembled WGS sequence"/>
</dbReference>
<dbReference type="AlphaFoldDB" id="A0A841JGA2"/>
<evidence type="ECO:0000313" key="2">
    <source>
        <dbReference type="Proteomes" id="UP000548326"/>
    </source>
</evidence>
<sequence length="99" mass="11689">MEVKRVYTLAGIKHRYKLSDFAYGEWLIYKGDFPVYYFNIFDTDYSAFKDATKVNADKTLIDKLEKHGLRLKQNLFGISSTKSYQQRFDLEKLPASYLI</sequence>
<organism evidence="1 2">
    <name type="scientific">Mucilaginibacter lappiensis</name>
    <dbReference type="NCBI Taxonomy" id="354630"/>
    <lineage>
        <taxon>Bacteria</taxon>
        <taxon>Pseudomonadati</taxon>
        <taxon>Bacteroidota</taxon>
        <taxon>Sphingobacteriia</taxon>
        <taxon>Sphingobacteriales</taxon>
        <taxon>Sphingobacteriaceae</taxon>
        <taxon>Mucilaginibacter</taxon>
    </lineage>
</organism>
<dbReference type="RefSeq" id="WP_183588852.1">
    <property type="nucleotide sequence ID" value="NZ_JACHCA010000012.1"/>
</dbReference>
<comment type="caution">
    <text evidence="1">The sequence shown here is derived from an EMBL/GenBank/DDBJ whole genome shotgun (WGS) entry which is preliminary data.</text>
</comment>
<gene>
    <name evidence="1" type="ORF">HDF22_004037</name>
</gene>
<name>A0A841JGA2_9SPHI</name>
<accession>A0A841JGA2</accession>
<evidence type="ECO:0000313" key="1">
    <source>
        <dbReference type="EMBL" id="MBB6129900.1"/>
    </source>
</evidence>
<reference evidence="1 2" key="1">
    <citation type="submission" date="2020-08" db="EMBL/GenBank/DDBJ databases">
        <title>Genomic Encyclopedia of Type Strains, Phase IV (KMG-V): Genome sequencing to study the core and pangenomes of soil and plant-associated prokaryotes.</title>
        <authorList>
            <person name="Whitman W."/>
        </authorList>
    </citation>
    <scope>NUCLEOTIDE SEQUENCE [LARGE SCALE GENOMIC DNA]</scope>
    <source>
        <strain evidence="1 2">MP601</strain>
    </source>
</reference>
<protein>
    <submittedName>
        <fullName evidence="1">Uncharacterized protein</fullName>
    </submittedName>
</protein>
<proteinExistence type="predicted"/>